<dbReference type="InterPro" id="IPR000408">
    <property type="entry name" value="Reg_chr_condens"/>
</dbReference>
<evidence type="ECO:0000259" key="4">
    <source>
        <dbReference type="PROSITE" id="PS50853"/>
    </source>
</evidence>
<dbReference type="Pfam" id="PF00415">
    <property type="entry name" value="RCC1"/>
    <property type="match status" value="2"/>
</dbReference>
<dbReference type="SUPFAM" id="SSF50985">
    <property type="entry name" value="RCC1/BLIP-II"/>
    <property type="match status" value="2"/>
</dbReference>
<accession>A0AAD2D6L8</accession>
<proteinExistence type="predicted"/>
<dbReference type="PANTHER" id="PTHR22870">
    <property type="entry name" value="REGULATOR OF CHROMOSOME CONDENSATION"/>
    <property type="match status" value="1"/>
</dbReference>
<protein>
    <recommendedName>
        <fullName evidence="4">Fibronectin type-III domain-containing protein</fullName>
    </recommendedName>
</protein>
<keyword evidence="6" id="KW-1185">Reference proteome</keyword>
<reference evidence="5" key="1">
    <citation type="submission" date="2023-07" db="EMBL/GenBank/DDBJ databases">
        <authorList>
            <consortium name="AG Swart"/>
            <person name="Singh M."/>
            <person name="Singh A."/>
            <person name="Seah K."/>
            <person name="Emmerich C."/>
        </authorList>
    </citation>
    <scope>NUCLEOTIDE SEQUENCE</scope>
    <source>
        <strain evidence="5">DP1</strain>
    </source>
</reference>
<keyword evidence="1" id="KW-0677">Repeat</keyword>
<feature type="region of interest" description="Disordered" evidence="3">
    <location>
        <begin position="192"/>
        <end position="211"/>
    </location>
</feature>
<dbReference type="Pfam" id="PF00041">
    <property type="entry name" value="fn3"/>
    <property type="match status" value="1"/>
</dbReference>
<dbReference type="PANTHER" id="PTHR22870:SF408">
    <property type="entry name" value="OS09G0560450 PROTEIN"/>
    <property type="match status" value="1"/>
</dbReference>
<dbReference type="PROSITE" id="PS50012">
    <property type="entry name" value="RCC1_3"/>
    <property type="match status" value="4"/>
</dbReference>
<dbReference type="SUPFAM" id="SSF49265">
    <property type="entry name" value="Fibronectin type III"/>
    <property type="match status" value="1"/>
</dbReference>
<comment type="caution">
    <text evidence="5">The sequence shown here is derived from an EMBL/GenBank/DDBJ whole genome shotgun (WGS) entry which is preliminary data.</text>
</comment>
<evidence type="ECO:0000256" key="1">
    <source>
        <dbReference type="ARBA" id="ARBA00022737"/>
    </source>
</evidence>
<dbReference type="InterPro" id="IPR009091">
    <property type="entry name" value="RCC1/BLIP-II"/>
</dbReference>
<feature type="repeat" description="RCC1" evidence="2">
    <location>
        <begin position="392"/>
        <end position="453"/>
    </location>
</feature>
<dbReference type="InterPro" id="IPR051210">
    <property type="entry name" value="Ub_ligase/GEF_domain"/>
</dbReference>
<feature type="compositionally biased region" description="Basic and acidic residues" evidence="3">
    <location>
        <begin position="192"/>
        <end position="204"/>
    </location>
</feature>
<evidence type="ECO:0000256" key="2">
    <source>
        <dbReference type="PROSITE-ProRule" id="PRU00235"/>
    </source>
</evidence>
<dbReference type="Gene3D" id="2.130.10.30">
    <property type="entry name" value="Regulator of chromosome condensation 1/beta-lactamase-inhibitor protein II"/>
    <property type="match status" value="2"/>
</dbReference>
<evidence type="ECO:0000313" key="6">
    <source>
        <dbReference type="Proteomes" id="UP001295684"/>
    </source>
</evidence>
<organism evidence="5 6">
    <name type="scientific">Euplotes crassus</name>
    <dbReference type="NCBI Taxonomy" id="5936"/>
    <lineage>
        <taxon>Eukaryota</taxon>
        <taxon>Sar</taxon>
        <taxon>Alveolata</taxon>
        <taxon>Ciliophora</taxon>
        <taxon>Intramacronucleata</taxon>
        <taxon>Spirotrichea</taxon>
        <taxon>Hypotrichia</taxon>
        <taxon>Euplotida</taxon>
        <taxon>Euplotidae</taxon>
        <taxon>Moneuplotes</taxon>
    </lineage>
</organism>
<evidence type="ECO:0000313" key="5">
    <source>
        <dbReference type="EMBL" id="CAI2381503.1"/>
    </source>
</evidence>
<dbReference type="AlphaFoldDB" id="A0AAD2D6L8"/>
<dbReference type="InterPro" id="IPR013783">
    <property type="entry name" value="Ig-like_fold"/>
</dbReference>
<dbReference type="PRINTS" id="PR00633">
    <property type="entry name" value="RCCNDNSATION"/>
</dbReference>
<dbReference type="PROSITE" id="PS50853">
    <property type="entry name" value="FN3"/>
    <property type="match status" value="1"/>
</dbReference>
<feature type="repeat" description="RCC1" evidence="2">
    <location>
        <begin position="522"/>
        <end position="586"/>
    </location>
</feature>
<feature type="repeat" description="RCC1" evidence="2">
    <location>
        <begin position="647"/>
        <end position="706"/>
    </location>
</feature>
<dbReference type="InterPro" id="IPR036116">
    <property type="entry name" value="FN3_sf"/>
</dbReference>
<feature type="domain" description="Fibronectin type-III" evidence="4">
    <location>
        <begin position="290"/>
        <end position="389"/>
    </location>
</feature>
<evidence type="ECO:0000256" key="3">
    <source>
        <dbReference type="SAM" id="MobiDB-lite"/>
    </source>
</evidence>
<dbReference type="Gene3D" id="2.60.40.10">
    <property type="entry name" value="Immunoglobulins"/>
    <property type="match status" value="1"/>
</dbReference>
<dbReference type="InterPro" id="IPR003961">
    <property type="entry name" value="FN3_dom"/>
</dbReference>
<dbReference type="Pfam" id="PF13540">
    <property type="entry name" value="RCC1_2"/>
    <property type="match status" value="1"/>
</dbReference>
<gene>
    <name evidence="5" type="ORF">ECRASSUSDP1_LOCUS22959</name>
</gene>
<dbReference type="SMART" id="SM00060">
    <property type="entry name" value="FN3"/>
    <property type="match status" value="1"/>
</dbReference>
<feature type="repeat" description="RCC1" evidence="2">
    <location>
        <begin position="721"/>
        <end position="772"/>
    </location>
</feature>
<dbReference type="CDD" id="cd00063">
    <property type="entry name" value="FN3"/>
    <property type="match status" value="1"/>
</dbReference>
<name>A0AAD2D6L8_EUPCR</name>
<dbReference type="Proteomes" id="UP001295684">
    <property type="component" value="Unassembled WGS sequence"/>
</dbReference>
<dbReference type="EMBL" id="CAMPGE010023583">
    <property type="protein sequence ID" value="CAI2381503.1"/>
    <property type="molecule type" value="Genomic_DNA"/>
</dbReference>
<sequence>MENENQQEILADAQKGNTKVQVGMIESNKEQAIIGTPVRKESLPDLLFKEEKLLPEERVFINVYMTHFLLMYRDGDTESPIELPPGIPHTTRMMLHYIADTLELGSFARGSKKGGKRRLLIGPTSLAKERFEKAKKGRDTLIWSAIKRNKLNSCEPLEAIIQRESHEIAEEQEKNASNGLNFQQSWAKLCEGKTQEGASEENKDVQSLQDGKDWSLSTDDFNIYISGENKDVINRDAFDDTDQTHYDEDPVDEEMESEESSFDDQFEEQKTNNIENKGIENITLENFQARPDKIIELWAAKVTDQSAEIAWEIPDCNNSEITEYTIKTKELSKDTRSLTFQSVHRAIDNSVTIEDLLPETWYLIDIRAVNEYGYCPTSSKMLAVRTLPLEKGSLYAWGSNKNDELGLSEEDTKSPYFNKAKSVAMGPICVNAFKNFATDVSSSDAITLTTISSPTPLNLIQAGVTFDLEDDEPTIVHSKEEAFRQIFSLPFCQPIKISKDIFEQVVKVECGMNFAVALTTSGKVYSWGISGSGQLGQENNPEKDSNNSSEITAVRRPLMIKDLNWDDDFVMDVAVGFTHCIALTYKRRVFIWGESCDFPHHKISDVSHDLYTSSALYPREIKTMIADYEPMQVFAGTLFSGILTTDGKLLTFGIGNSGQLGHLDKADSDGKEFGFLYIPKRVDALDDYFIENVSFGGCHVLVTARKKLMINETDFKIEGPCQTFAWGSNVQGQCACGADQQISLPKKLDVFDSKEVLQISAGIDHSLFLVQEEDGSTAVYSCGNAVDGACGVSKSLTGKFSSPKHIKTLDKKRKLTVKKGLGKVIKIKAGSKTSFAIIESE</sequence>